<comment type="caution">
    <text evidence="1">The sequence shown here is derived from an EMBL/GenBank/DDBJ whole genome shotgun (WGS) entry which is preliminary data.</text>
</comment>
<protein>
    <submittedName>
        <fullName evidence="1">Uncharacterized protein</fullName>
    </submittedName>
</protein>
<keyword evidence="2" id="KW-1185">Reference proteome</keyword>
<sequence>MNIDPAIFGETLTWTPNNVMAGDGIQTPDSFNKWVAQAGSVALSNRFGKATDNYLSGSSFGEAMVREYFKGIIAIGANSVPQEVK</sequence>
<accession>A0ABR9TJ43</accession>
<organism evidence="1 2">
    <name type="scientific">Flavobacterium hungaricum</name>
    <dbReference type="NCBI Taxonomy" id="2082725"/>
    <lineage>
        <taxon>Bacteria</taxon>
        <taxon>Pseudomonadati</taxon>
        <taxon>Bacteroidota</taxon>
        <taxon>Flavobacteriia</taxon>
        <taxon>Flavobacteriales</taxon>
        <taxon>Flavobacteriaceae</taxon>
        <taxon>Flavobacterium</taxon>
    </lineage>
</organism>
<evidence type="ECO:0000313" key="2">
    <source>
        <dbReference type="Proteomes" id="UP000640614"/>
    </source>
</evidence>
<name>A0ABR9TJ43_9FLAO</name>
<dbReference type="RefSeq" id="WP_193846623.1">
    <property type="nucleotide sequence ID" value="NZ_PRDM01000002.1"/>
</dbReference>
<dbReference type="EMBL" id="PRDM01000002">
    <property type="protein sequence ID" value="MBE8725378.1"/>
    <property type="molecule type" value="Genomic_DNA"/>
</dbReference>
<proteinExistence type="predicted"/>
<dbReference type="Proteomes" id="UP000640614">
    <property type="component" value="Unassembled WGS sequence"/>
</dbReference>
<gene>
    <name evidence="1" type="ORF">C4F50_10505</name>
</gene>
<reference evidence="1 2" key="1">
    <citation type="submission" date="2018-07" db="EMBL/GenBank/DDBJ databases">
        <title>Genome assembly of strain KB82.</title>
        <authorList>
            <person name="Kukolya J."/>
            <person name="Horvath B."/>
            <person name="Nagy I."/>
            <person name="Toth A."/>
        </authorList>
    </citation>
    <scope>NUCLEOTIDE SEQUENCE [LARGE SCALE GENOMIC DNA]</scope>
    <source>
        <strain evidence="1 2">Kb82</strain>
    </source>
</reference>
<evidence type="ECO:0000313" key="1">
    <source>
        <dbReference type="EMBL" id="MBE8725378.1"/>
    </source>
</evidence>